<gene>
    <name evidence="2" type="ORF">Lery_2080</name>
</gene>
<proteinExistence type="predicted"/>
<protein>
    <submittedName>
        <fullName evidence="2">Multidrug efflux protein</fullName>
    </submittedName>
</protein>
<dbReference type="Gene3D" id="3.40.960.10">
    <property type="entry name" value="VSR Endonuclease"/>
    <property type="match status" value="1"/>
</dbReference>
<dbReference type="InterPro" id="IPR047216">
    <property type="entry name" value="Endonuclease_DUF559_bact"/>
</dbReference>
<evidence type="ECO:0000313" key="3">
    <source>
        <dbReference type="Proteomes" id="UP000054773"/>
    </source>
</evidence>
<sequence>MKDLLLTRAKGLRHNSTAAEHRLWSCLRGHRLQGLKFKRQMPIGGYIVDFVCIQHKLIIELDGGHHILNKQYDEQRTLFLNARGYKVCRFWNDDVLLKTEAVLEDIIRCLSLPPSPQPSPGGRGGY</sequence>
<organism evidence="2 3">
    <name type="scientific">Legionella erythra</name>
    <dbReference type="NCBI Taxonomy" id="448"/>
    <lineage>
        <taxon>Bacteria</taxon>
        <taxon>Pseudomonadati</taxon>
        <taxon>Pseudomonadota</taxon>
        <taxon>Gammaproteobacteria</taxon>
        <taxon>Legionellales</taxon>
        <taxon>Legionellaceae</taxon>
        <taxon>Legionella</taxon>
    </lineage>
</organism>
<dbReference type="STRING" id="448.Lery_2080"/>
<dbReference type="OrthoDB" id="9798754at2"/>
<feature type="domain" description="DUF559" evidence="1">
    <location>
        <begin position="7"/>
        <end position="110"/>
    </location>
</feature>
<dbReference type="CDD" id="cd01038">
    <property type="entry name" value="Endonuclease_DUF559"/>
    <property type="match status" value="1"/>
</dbReference>
<dbReference type="Pfam" id="PF04480">
    <property type="entry name" value="DUF559"/>
    <property type="match status" value="1"/>
</dbReference>
<dbReference type="InterPro" id="IPR007569">
    <property type="entry name" value="DUF559"/>
</dbReference>
<accession>A0A0W0TJN7</accession>
<dbReference type="PATRIC" id="fig|448.7.peg.2178"/>
<dbReference type="Proteomes" id="UP000054773">
    <property type="component" value="Unassembled WGS sequence"/>
</dbReference>
<dbReference type="RefSeq" id="WP_058527216.1">
    <property type="nucleotide sequence ID" value="NZ_LNYA01000032.1"/>
</dbReference>
<evidence type="ECO:0000313" key="2">
    <source>
        <dbReference type="EMBL" id="KTC95785.1"/>
    </source>
</evidence>
<dbReference type="AlphaFoldDB" id="A0A0W0TJN7"/>
<dbReference type="SUPFAM" id="SSF52980">
    <property type="entry name" value="Restriction endonuclease-like"/>
    <property type="match status" value="1"/>
</dbReference>
<dbReference type="EMBL" id="LNYA01000032">
    <property type="protein sequence ID" value="KTC95785.1"/>
    <property type="molecule type" value="Genomic_DNA"/>
</dbReference>
<evidence type="ECO:0000259" key="1">
    <source>
        <dbReference type="Pfam" id="PF04480"/>
    </source>
</evidence>
<reference evidence="2 3" key="1">
    <citation type="submission" date="2015-11" db="EMBL/GenBank/DDBJ databases">
        <title>Genomic analysis of 38 Legionella species identifies large and diverse effector repertoires.</title>
        <authorList>
            <person name="Burstein D."/>
            <person name="Amaro F."/>
            <person name="Zusman T."/>
            <person name="Lifshitz Z."/>
            <person name="Cohen O."/>
            <person name="Gilbert J.A."/>
            <person name="Pupko T."/>
            <person name="Shuman H.A."/>
            <person name="Segal G."/>
        </authorList>
    </citation>
    <scope>NUCLEOTIDE SEQUENCE [LARGE SCALE GENOMIC DNA]</scope>
    <source>
        <strain evidence="2 3">SE-32A-C8</strain>
    </source>
</reference>
<dbReference type="InterPro" id="IPR011335">
    <property type="entry name" value="Restrct_endonuc-II-like"/>
</dbReference>
<comment type="caution">
    <text evidence="2">The sequence shown here is derived from an EMBL/GenBank/DDBJ whole genome shotgun (WGS) entry which is preliminary data.</text>
</comment>
<name>A0A0W0TJN7_LEGER</name>
<dbReference type="PANTHER" id="PTHR38590">
    <property type="entry name" value="BLL0828 PROTEIN"/>
    <property type="match status" value="1"/>
</dbReference>
<keyword evidence="3" id="KW-1185">Reference proteome</keyword>
<dbReference type="PANTHER" id="PTHR38590:SF1">
    <property type="entry name" value="BLL0828 PROTEIN"/>
    <property type="match status" value="1"/>
</dbReference>